<feature type="domain" description="HTH tetR-type" evidence="3">
    <location>
        <begin position="10"/>
        <end position="70"/>
    </location>
</feature>
<dbReference type="AlphaFoldDB" id="A0A919XPA0"/>
<evidence type="ECO:0000313" key="5">
    <source>
        <dbReference type="Proteomes" id="UP000681162"/>
    </source>
</evidence>
<dbReference type="PROSITE" id="PS50977">
    <property type="entry name" value="HTH_TETR_2"/>
    <property type="match status" value="1"/>
</dbReference>
<evidence type="ECO:0000313" key="4">
    <source>
        <dbReference type="EMBL" id="GIO35429.1"/>
    </source>
</evidence>
<protein>
    <recommendedName>
        <fullName evidence="3">HTH tetR-type domain-containing protein</fullName>
    </recommendedName>
</protein>
<dbReference type="InterPro" id="IPR001647">
    <property type="entry name" value="HTH_TetR"/>
</dbReference>
<reference evidence="4 5" key="1">
    <citation type="submission" date="2021-03" db="EMBL/GenBank/DDBJ databases">
        <title>Antimicrobial resistance genes in bacteria isolated from Japanese honey, and their potential for conferring macrolide and lincosamide resistance in the American foulbrood pathogen Paenibacillus larvae.</title>
        <authorList>
            <person name="Okamoto M."/>
            <person name="Kumagai M."/>
            <person name="Kanamori H."/>
            <person name="Takamatsu D."/>
        </authorList>
    </citation>
    <scope>NUCLEOTIDE SEQUENCE [LARGE SCALE GENOMIC DNA]</scope>
    <source>
        <strain evidence="4 5">J41TS12</strain>
    </source>
</reference>
<dbReference type="EMBL" id="BORR01000001">
    <property type="protein sequence ID" value="GIO35429.1"/>
    <property type="molecule type" value="Genomic_DNA"/>
</dbReference>
<dbReference type="GO" id="GO:0003677">
    <property type="term" value="F:DNA binding"/>
    <property type="evidence" value="ECO:0007669"/>
    <property type="project" value="UniProtKB-UniRule"/>
</dbReference>
<dbReference type="Gene3D" id="1.10.10.60">
    <property type="entry name" value="Homeodomain-like"/>
    <property type="match status" value="1"/>
</dbReference>
<keyword evidence="1 2" id="KW-0238">DNA-binding</keyword>
<sequence>MPKVPKDYEEKMRNSILDAALEVCKTKPAYEVTMRDIIRQTKLSIGSVYRYFRDIDDIFISLTNRNQSEYRLWEKCEPLFAKDISVRDVVLSLFQVLGQHLIDSIPAEGKFTYEMNTKFLTNPKLYEEKRGSITEVTEFEKLMQNTMLYLQEKVEQGILKPIMPLEDIFSFAVVSYDGMVRDLVLAKCYALPGDEEGIPLNEMALTSALAHSLLYLLGEGAASSP</sequence>
<dbReference type="RefSeq" id="WP_212937853.1">
    <property type="nucleotide sequence ID" value="NZ_BORR01000001.1"/>
</dbReference>
<name>A0A919XPA0_9BACL</name>
<dbReference type="InterPro" id="IPR009057">
    <property type="entry name" value="Homeodomain-like_sf"/>
</dbReference>
<dbReference type="Pfam" id="PF00440">
    <property type="entry name" value="TetR_N"/>
    <property type="match status" value="1"/>
</dbReference>
<evidence type="ECO:0000256" key="2">
    <source>
        <dbReference type="PROSITE-ProRule" id="PRU00335"/>
    </source>
</evidence>
<evidence type="ECO:0000259" key="3">
    <source>
        <dbReference type="PROSITE" id="PS50977"/>
    </source>
</evidence>
<keyword evidence="5" id="KW-1185">Reference proteome</keyword>
<feature type="DNA-binding region" description="H-T-H motif" evidence="2">
    <location>
        <begin position="33"/>
        <end position="52"/>
    </location>
</feature>
<evidence type="ECO:0000256" key="1">
    <source>
        <dbReference type="ARBA" id="ARBA00023125"/>
    </source>
</evidence>
<accession>A0A919XPA0</accession>
<dbReference type="Proteomes" id="UP000681162">
    <property type="component" value="Unassembled WGS sequence"/>
</dbReference>
<comment type="caution">
    <text evidence="4">The sequence shown here is derived from an EMBL/GenBank/DDBJ whole genome shotgun (WGS) entry which is preliminary data.</text>
</comment>
<gene>
    <name evidence="4" type="ORF">J41TS12_02900</name>
</gene>
<proteinExistence type="predicted"/>
<organism evidence="4 5">
    <name type="scientific">Paenibacillus antibioticophila</name>
    <dbReference type="NCBI Taxonomy" id="1274374"/>
    <lineage>
        <taxon>Bacteria</taxon>
        <taxon>Bacillati</taxon>
        <taxon>Bacillota</taxon>
        <taxon>Bacilli</taxon>
        <taxon>Bacillales</taxon>
        <taxon>Paenibacillaceae</taxon>
        <taxon>Paenibacillus</taxon>
    </lineage>
</organism>
<dbReference type="SUPFAM" id="SSF46689">
    <property type="entry name" value="Homeodomain-like"/>
    <property type="match status" value="1"/>
</dbReference>
<dbReference type="Gene3D" id="1.10.357.10">
    <property type="entry name" value="Tetracycline Repressor, domain 2"/>
    <property type="match status" value="1"/>
</dbReference>